<name>A0A8G2BVS5_9BACT</name>
<reference evidence="2 3" key="1">
    <citation type="submission" date="2016-10" db="EMBL/GenBank/DDBJ databases">
        <authorList>
            <person name="Varghese N."/>
            <person name="Submissions S."/>
        </authorList>
    </citation>
    <scope>NUCLEOTIDE SEQUENCE [LARGE SCALE GENOMIC DNA]</scope>
    <source>
        <strain evidence="2 3">DSM 29073</strain>
    </source>
</reference>
<evidence type="ECO:0008006" key="4">
    <source>
        <dbReference type="Google" id="ProtNLM"/>
    </source>
</evidence>
<accession>A0A8G2BVS5</accession>
<feature type="compositionally biased region" description="Basic and acidic residues" evidence="1">
    <location>
        <begin position="38"/>
        <end position="50"/>
    </location>
</feature>
<dbReference type="AlphaFoldDB" id="A0A8G2BVS5"/>
<comment type="caution">
    <text evidence="2">The sequence shown here is derived from an EMBL/GenBank/DDBJ whole genome shotgun (WGS) entry which is preliminary data.</text>
</comment>
<evidence type="ECO:0000256" key="1">
    <source>
        <dbReference type="SAM" id="MobiDB-lite"/>
    </source>
</evidence>
<keyword evidence="3" id="KW-1185">Reference proteome</keyword>
<dbReference type="Pfam" id="PF11888">
    <property type="entry name" value="DUF3408"/>
    <property type="match status" value="1"/>
</dbReference>
<proteinExistence type="predicted"/>
<dbReference type="RefSeq" id="WP_103983034.1">
    <property type="nucleotide sequence ID" value="NZ_FNVS01000006.1"/>
</dbReference>
<organism evidence="2 3">
    <name type="scientific">Parabacteroides chinchillae</name>
    <dbReference type="NCBI Taxonomy" id="871327"/>
    <lineage>
        <taxon>Bacteria</taxon>
        <taxon>Pseudomonadati</taxon>
        <taxon>Bacteroidota</taxon>
        <taxon>Bacteroidia</taxon>
        <taxon>Bacteroidales</taxon>
        <taxon>Tannerellaceae</taxon>
        <taxon>Parabacteroides</taxon>
    </lineage>
</organism>
<protein>
    <recommendedName>
        <fullName evidence="4">DUF3408 domain-containing protein</fullName>
    </recommendedName>
</protein>
<gene>
    <name evidence="2" type="ORF">SAMN05444001_106141</name>
</gene>
<evidence type="ECO:0000313" key="2">
    <source>
        <dbReference type="EMBL" id="SEF77214.1"/>
    </source>
</evidence>
<evidence type="ECO:0000313" key="3">
    <source>
        <dbReference type="Proteomes" id="UP000236725"/>
    </source>
</evidence>
<dbReference type="EMBL" id="FNVS01000006">
    <property type="protein sequence ID" value="SEF77214.1"/>
    <property type="molecule type" value="Genomic_DNA"/>
</dbReference>
<sequence>MVKRKEVKIDEEQIRRMMTGDIPAGFMKKNYGDNAAGFKREGDEGLDTEKQSGIPAVPDKVEDSGTSTGEEVPSPALREKTRRTRNGLQEYPEHLFDNNVVRERRQTYVSSDNYERVRTLLSVVAPTVSISCYIDNILSAHLEQYRDELNAIYSSRINLKPL</sequence>
<dbReference type="Proteomes" id="UP000236725">
    <property type="component" value="Unassembled WGS sequence"/>
</dbReference>
<dbReference type="InterPro" id="IPR021823">
    <property type="entry name" value="DUF3408"/>
</dbReference>
<feature type="region of interest" description="Disordered" evidence="1">
    <location>
        <begin position="34"/>
        <end position="90"/>
    </location>
</feature>